<evidence type="ECO:0000256" key="1">
    <source>
        <dbReference type="ARBA" id="ARBA00022679"/>
    </source>
</evidence>
<dbReference type="GO" id="GO:0003841">
    <property type="term" value="F:1-acylglycerol-3-phosphate O-acyltransferase activity"/>
    <property type="evidence" value="ECO:0007669"/>
    <property type="project" value="TreeGrafter"/>
</dbReference>
<reference evidence="5 6" key="1">
    <citation type="submission" date="2019-02" db="EMBL/GenBank/DDBJ databases">
        <authorList>
            <consortium name="Pathogen Informatics"/>
        </authorList>
    </citation>
    <scope>NUCLEOTIDE SEQUENCE [LARGE SCALE GENOMIC DNA]</scope>
    <source>
        <strain evidence="5 6">3012STDY6756504</strain>
    </source>
</reference>
<dbReference type="GO" id="GO:0006654">
    <property type="term" value="P:phosphatidic acid biosynthetic process"/>
    <property type="evidence" value="ECO:0007669"/>
    <property type="project" value="TreeGrafter"/>
</dbReference>
<keyword evidence="2 5" id="KW-0012">Acyltransferase</keyword>
<evidence type="ECO:0000256" key="2">
    <source>
        <dbReference type="ARBA" id="ARBA00023315"/>
    </source>
</evidence>
<dbReference type="InterPro" id="IPR002123">
    <property type="entry name" value="Plipid/glycerol_acylTrfase"/>
</dbReference>
<gene>
    <name evidence="5" type="ORF">NCTC10797_04437</name>
</gene>
<protein>
    <submittedName>
        <fullName evidence="5">2-acyl-glycerophospho-ethanolamine acyltransferase</fullName>
    </submittedName>
</protein>
<accession>A0A4U8W3K0</accession>
<dbReference type="PANTHER" id="PTHR10434">
    <property type="entry name" value="1-ACYL-SN-GLYCEROL-3-PHOSPHATE ACYLTRANSFERASE"/>
    <property type="match status" value="1"/>
</dbReference>
<sequence length="260" mass="28433">MAREPVYDILTGLVRTVLWAQGLRIDIRGQELFPRTGGGVVAVNHTAYLDFMEVGLVGRNSGRNVRYMMKAELEHGIVGFLMKHCKAIGVDRTAGAESFTRAVEALRAGELVVVYPEATISRSFELKEFKSGAARMALEADVPIIPLAIWGAQRIWTKDIPKRLGRNNFPINIRIGAPIPPMGTPDELTARLRTELGAQLAAAQDGYPAPPGEPWVPARLGGGAPTVERAAELERAELAARQAKREAAQRLHRDPASERE</sequence>
<feature type="domain" description="Phospholipid/glycerol acyltransferase" evidence="4">
    <location>
        <begin position="39"/>
        <end position="152"/>
    </location>
</feature>
<dbReference type="Pfam" id="PF01553">
    <property type="entry name" value="Acyltransferase"/>
    <property type="match status" value="1"/>
</dbReference>
<dbReference type="SUPFAM" id="SSF69593">
    <property type="entry name" value="Glycerol-3-phosphate (1)-acyltransferase"/>
    <property type="match status" value="1"/>
</dbReference>
<feature type="region of interest" description="Disordered" evidence="3">
    <location>
        <begin position="240"/>
        <end position="260"/>
    </location>
</feature>
<evidence type="ECO:0000313" key="6">
    <source>
        <dbReference type="Proteomes" id="UP000290439"/>
    </source>
</evidence>
<dbReference type="Proteomes" id="UP000290439">
    <property type="component" value="Chromosome"/>
</dbReference>
<dbReference type="AlphaFoldDB" id="A0A4U8W3K0"/>
<organism evidence="5 6">
    <name type="scientific">Nocardia cyriacigeorgica</name>
    <dbReference type="NCBI Taxonomy" id="135487"/>
    <lineage>
        <taxon>Bacteria</taxon>
        <taxon>Bacillati</taxon>
        <taxon>Actinomycetota</taxon>
        <taxon>Actinomycetes</taxon>
        <taxon>Mycobacteriales</taxon>
        <taxon>Nocardiaceae</taxon>
        <taxon>Nocardia</taxon>
    </lineage>
</organism>
<dbReference type="RefSeq" id="WP_130918433.1">
    <property type="nucleotide sequence ID" value="NZ_JADLPI010000001.1"/>
</dbReference>
<dbReference type="CDD" id="cd07989">
    <property type="entry name" value="LPLAT_AGPAT-like"/>
    <property type="match status" value="1"/>
</dbReference>
<dbReference type="PANTHER" id="PTHR10434:SF55">
    <property type="entry name" value="POSSIBLE ACYLTRANSFERASE"/>
    <property type="match status" value="1"/>
</dbReference>
<name>A0A4U8W3K0_9NOCA</name>
<dbReference type="SMART" id="SM00563">
    <property type="entry name" value="PlsC"/>
    <property type="match status" value="1"/>
</dbReference>
<evidence type="ECO:0000256" key="3">
    <source>
        <dbReference type="SAM" id="MobiDB-lite"/>
    </source>
</evidence>
<evidence type="ECO:0000313" key="5">
    <source>
        <dbReference type="EMBL" id="VFB00637.1"/>
    </source>
</evidence>
<proteinExistence type="predicted"/>
<keyword evidence="1 5" id="KW-0808">Transferase</keyword>
<dbReference type="EMBL" id="LR215973">
    <property type="protein sequence ID" value="VFB00637.1"/>
    <property type="molecule type" value="Genomic_DNA"/>
</dbReference>
<dbReference type="GO" id="GO:0005886">
    <property type="term" value="C:plasma membrane"/>
    <property type="evidence" value="ECO:0007669"/>
    <property type="project" value="TreeGrafter"/>
</dbReference>
<evidence type="ECO:0000259" key="4">
    <source>
        <dbReference type="SMART" id="SM00563"/>
    </source>
</evidence>